<dbReference type="PANTHER" id="PTHR23501:SF12">
    <property type="entry name" value="MAJOR FACILITATOR SUPERFAMILY (MFS) PROFILE DOMAIN-CONTAINING PROTEIN-RELATED"/>
    <property type="match status" value="1"/>
</dbReference>
<feature type="transmembrane region" description="Helical" evidence="8">
    <location>
        <begin position="234"/>
        <end position="256"/>
    </location>
</feature>
<feature type="transmembrane region" description="Helical" evidence="8">
    <location>
        <begin position="309"/>
        <end position="325"/>
    </location>
</feature>
<keyword evidence="4 8" id="KW-0812">Transmembrane</keyword>
<evidence type="ECO:0000256" key="6">
    <source>
        <dbReference type="ARBA" id="ARBA00023136"/>
    </source>
</evidence>
<dbReference type="Pfam" id="PF07690">
    <property type="entry name" value="MFS_1"/>
    <property type="match status" value="1"/>
</dbReference>
<dbReference type="GeneID" id="19160911"/>
<dbReference type="RefSeq" id="XP_007725112.1">
    <property type="nucleotide sequence ID" value="XM_007726922.1"/>
</dbReference>
<dbReference type="GO" id="GO:0005886">
    <property type="term" value="C:plasma membrane"/>
    <property type="evidence" value="ECO:0007669"/>
    <property type="project" value="TreeGrafter"/>
</dbReference>
<reference evidence="10 11" key="1">
    <citation type="submission" date="2013-03" db="EMBL/GenBank/DDBJ databases">
        <title>The Genome Sequence of Capronia coronata CBS 617.96.</title>
        <authorList>
            <consortium name="The Broad Institute Genomics Platform"/>
            <person name="Cuomo C."/>
            <person name="de Hoog S."/>
            <person name="Gorbushina A."/>
            <person name="Walker B."/>
            <person name="Young S.K."/>
            <person name="Zeng Q."/>
            <person name="Gargeya S."/>
            <person name="Fitzgerald M."/>
            <person name="Haas B."/>
            <person name="Abouelleil A."/>
            <person name="Allen A.W."/>
            <person name="Alvarado L."/>
            <person name="Arachchi H.M."/>
            <person name="Berlin A.M."/>
            <person name="Chapman S.B."/>
            <person name="Gainer-Dewar J."/>
            <person name="Goldberg J."/>
            <person name="Griggs A."/>
            <person name="Gujja S."/>
            <person name="Hansen M."/>
            <person name="Howarth C."/>
            <person name="Imamovic A."/>
            <person name="Ireland A."/>
            <person name="Larimer J."/>
            <person name="McCowan C."/>
            <person name="Murphy C."/>
            <person name="Pearson M."/>
            <person name="Poon T.W."/>
            <person name="Priest M."/>
            <person name="Roberts A."/>
            <person name="Saif S."/>
            <person name="Shea T."/>
            <person name="Sisk P."/>
            <person name="Sykes S."/>
            <person name="Wortman J."/>
            <person name="Nusbaum C."/>
            <person name="Birren B."/>
        </authorList>
    </citation>
    <scope>NUCLEOTIDE SEQUENCE [LARGE SCALE GENOMIC DNA]</scope>
    <source>
        <strain evidence="10 11">CBS 617.96</strain>
    </source>
</reference>
<evidence type="ECO:0000256" key="7">
    <source>
        <dbReference type="SAM" id="MobiDB-lite"/>
    </source>
</evidence>
<feature type="transmembrane region" description="Helical" evidence="8">
    <location>
        <begin position="379"/>
        <end position="399"/>
    </location>
</feature>
<dbReference type="FunFam" id="1.20.1250.20:FF:000429">
    <property type="entry name" value="MFS drug efflux transporter, putative"/>
    <property type="match status" value="1"/>
</dbReference>
<dbReference type="AlphaFoldDB" id="W9YTR0"/>
<feature type="transmembrane region" description="Helical" evidence="8">
    <location>
        <begin position="205"/>
        <end position="228"/>
    </location>
</feature>
<keyword evidence="6 8" id="KW-0472">Membrane</keyword>
<comment type="similarity">
    <text evidence="2">Belongs to the major facilitator superfamily. TCR/Tet family.</text>
</comment>
<proteinExistence type="inferred from homology"/>
<feature type="transmembrane region" description="Helical" evidence="8">
    <location>
        <begin position="411"/>
        <end position="432"/>
    </location>
</feature>
<feature type="transmembrane region" description="Helical" evidence="8">
    <location>
        <begin position="540"/>
        <end position="568"/>
    </location>
</feature>
<evidence type="ECO:0000256" key="5">
    <source>
        <dbReference type="ARBA" id="ARBA00022989"/>
    </source>
</evidence>
<keyword evidence="3" id="KW-0813">Transport</keyword>
<dbReference type="Gene3D" id="1.20.1250.20">
    <property type="entry name" value="MFS general substrate transporter like domains"/>
    <property type="match status" value="1"/>
</dbReference>
<dbReference type="SUPFAM" id="SSF103473">
    <property type="entry name" value="MFS general substrate transporter"/>
    <property type="match status" value="1"/>
</dbReference>
<evidence type="ECO:0000259" key="9">
    <source>
        <dbReference type="PROSITE" id="PS50850"/>
    </source>
</evidence>
<feature type="compositionally biased region" description="Polar residues" evidence="7">
    <location>
        <begin position="40"/>
        <end position="59"/>
    </location>
</feature>
<dbReference type="GO" id="GO:0022857">
    <property type="term" value="F:transmembrane transporter activity"/>
    <property type="evidence" value="ECO:0007669"/>
    <property type="project" value="InterPro"/>
</dbReference>
<feature type="transmembrane region" description="Helical" evidence="8">
    <location>
        <begin position="172"/>
        <end position="193"/>
    </location>
</feature>
<dbReference type="InterPro" id="IPR036259">
    <property type="entry name" value="MFS_trans_sf"/>
</dbReference>
<feature type="domain" description="Major facilitator superfamily (MFS) profile" evidence="9">
    <location>
        <begin position="82"/>
        <end position="539"/>
    </location>
</feature>
<feature type="transmembrane region" description="Helical" evidence="8">
    <location>
        <begin position="474"/>
        <end position="498"/>
    </location>
</feature>
<protein>
    <recommendedName>
        <fullName evidence="9">Major facilitator superfamily (MFS) profile domain-containing protein</fullName>
    </recommendedName>
</protein>
<keyword evidence="5 8" id="KW-1133">Transmembrane helix</keyword>
<gene>
    <name evidence="10" type="ORF">A1O1_06040</name>
</gene>
<evidence type="ECO:0000313" key="11">
    <source>
        <dbReference type="Proteomes" id="UP000019484"/>
    </source>
</evidence>
<evidence type="ECO:0000256" key="1">
    <source>
        <dbReference type="ARBA" id="ARBA00004141"/>
    </source>
</evidence>
<feature type="transmembrane region" description="Helical" evidence="8">
    <location>
        <begin position="79"/>
        <end position="97"/>
    </location>
</feature>
<dbReference type="InterPro" id="IPR011701">
    <property type="entry name" value="MFS"/>
</dbReference>
<dbReference type="PROSITE" id="PS50850">
    <property type="entry name" value="MFS"/>
    <property type="match status" value="1"/>
</dbReference>
<name>W9YTR0_9EURO</name>
<evidence type="ECO:0000313" key="10">
    <source>
        <dbReference type="EMBL" id="EXJ85674.1"/>
    </source>
</evidence>
<feature type="transmembrane region" description="Helical" evidence="8">
    <location>
        <begin position="346"/>
        <end position="367"/>
    </location>
</feature>
<evidence type="ECO:0000256" key="8">
    <source>
        <dbReference type="SAM" id="Phobius"/>
    </source>
</evidence>
<dbReference type="HOGENOM" id="CLU_000960_22_1_1"/>
<dbReference type="eggNOG" id="KOG0254">
    <property type="taxonomic scope" value="Eukaryota"/>
</dbReference>
<evidence type="ECO:0000256" key="3">
    <source>
        <dbReference type="ARBA" id="ARBA00022448"/>
    </source>
</evidence>
<keyword evidence="11" id="KW-1185">Reference proteome</keyword>
<dbReference type="PANTHER" id="PTHR23501">
    <property type="entry name" value="MAJOR FACILITATOR SUPERFAMILY"/>
    <property type="match status" value="1"/>
</dbReference>
<dbReference type="STRING" id="1182541.W9YTR0"/>
<feature type="transmembrane region" description="Helical" evidence="8">
    <location>
        <begin position="147"/>
        <end position="166"/>
    </location>
</feature>
<feature type="region of interest" description="Disordered" evidence="7">
    <location>
        <begin position="19"/>
        <end position="69"/>
    </location>
</feature>
<dbReference type="InterPro" id="IPR001958">
    <property type="entry name" value="Tet-R_TetA/multi-R_MdtG-like"/>
</dbReference>
<accession>W9YTR0</accession>
<organism evidence="10 11">
    <name type="scientific">Capronia coronata CBS 617.96</name>
    <dbReference type="NCBI Taxonomy" id="1182541"/>
    <lineage>
        <taxon>Eukaryota</taxon>
        <taxon>Fungi</taxon>
        <taxon>Dikarya</taxon>
        <taxon>Ascomycota</taxon>
        <taxon>Pezizomycotina</taxon>
        <taxon>Eurotiomycetes</taxon>
        <taxon>Chaetothyriomycetidae</taxon>
        <taxon>Chaetothyriales</taxon>
        <taxon>Herpotrichiellaceae</taxon>
        <taxon>Capronia</taxon>
    </lineage>
</organism>
<evidence type="ECO:0000256" key="2">
    <source>
        <dbReference type="ARBA" id="ARBA00007520"/>
    </source>
</evidence>
<feature type="transmembrane region" description="Helical" evidence="8">
    <location>
        <begin position="277"/>
        <end position="303"/>
    </location>
</feature>
<dbReference type="InterPro" id="IPR020846">
    <property type="entry name" value="MFS_dom"/>
</dbReference>
<dbReference type="PRINTS" id="PR01035">
    <property type="entry name" value="TCRTETA"/>
</dbReference>
<sequence length="577" mass="61730">MSQTSLTSIELQPRIAINGWMDSRPSSHGPGLNPDVEGPPTTSEPTNQFVISSPSSSRIQPLPPAPPPPPPRDIHGIKWAFAVTAILSSVFLFALDQTIVADVQPNIVAEFGSINKLPWLSVSFLLGNASTNLFWGRIYGQFNPKWIYVLCVVIFEIGSTVCGAAPSMDALIIGRALAGVGGGGMYLGVMMMLSLFTTPLERAKYIGIIGVVFGFGTVLGPVIGGAFADNASATWRWAFYINLCIGGAFSPAYFLLLPSRDLRPGVKFWDRIQAVDWIGNTLVIGFYIAGLMAISFGGTTFAWNSARDIALFCTSGVLLIVLGIQQGCSKRQNRMFPVHFLKSRGLLIQFLVGASAGTSSFVTIYFIPLYFQFVQHSSSLLAGVRLLPFIGSLAIFTMLNGHLMARSGYSMPWYATGSALVIAANSMLYTIDLSTSNGFIYGAMVLNGIGTGMFLNAPFAVAQWIAPREEMASAVAFIMCARCGGLAIALSIANAIFLNLTENKIRHLFPAFNNAQVQSLTSGVGSGLLATLSSAQQQQVLAAIVSAISRVFITSIASGCFCLCLSLAMDRKKIKIG</sequence>
<dbReference type="OrthoDB" id="10021397at2759"/>
<dbReference type="EMBL" id="AMWN01000005">
    <property type="protein sequence ID" value="EXJ85674.1"/>
    <property type="molecule type" value="Genomic_DNA"/>
</dbReference>
<dbReference type="Proteomes" id="UP000019484">
    <property type="component" value="Unassembled WGS sequence"/>
</dbReference>
<feature type="transmembrane region" description="Helical" evidence="8">
    <location>
        <begin position="438"/>
        <end position="462"/>
    </location>
</feature>
<comment type="subcellular location">
    <subcellularLocation>
        <location evidence="1">Membrane</location>
        <topology evidence="1">Multi-pass membrane protein</topology>
    </subcellularLocation>
</comment>
<feature type="transmembrane region" description="Helical" evidence="8">
    <location>
        <begin position="117"/>
        <end position="135"/>
    </location>
</feature>
<evidence type="ECO:0000256" key="4">
    <source>
        <dbReference type="ARBA" id="ARBA00022692"/>
    </source>
</evidence>
<comment type="caution">
    <text evidence="10">The sequence shown here is derived from an EMBL/GenBank/DDBJ whole genome shotgun (WGS) entry which is preliminary data.</text>
</comment>